<name>A0AB38FTX6_9ENTR</name>
<evidence type="ECO:0000256" key="2">
    <source>
        <dbReference type="ARBA" id="ARBA00004836"/>
    </source>
</evidence>
<dbReference type="PANTHER" id="PTHR43527">
    <property type="entry name" value="4-DIPHOSPHOCYTIDYL-2-C-METHYL-D-ERYTHRITOL KINASE, CHLOROPLASTIC"/>
    <property type="match status" value="1"/>
</dbReference>
<dbReference type="EC" id="2.7.1.177" evidence="12"/>
<sequence>MAVAQCPASCGELIQGWILDSEKLISCPIDWYSTVEVRSGAPLADERPLSRAMINQVLALFHYPVKMSQSLRLEIHSTIPIAKGMASSTADIAATAVATAHHLGHTLDEATLAKLCVALEPTDSTIFRQLTLFDHNDASTQEACAAQPKIDVLVLESPETLRTEDYHRTPRRAGLLAGAPMLKQAWEKVRLACASQDPVLLGEAATLSAIASQPLLPKPHFSTLLDVAEACDLYGINVAHSGSVVGLLLDRRKHDVEQVRWLLGKKHLTAHWPEQHLLTMVEGGVTLL</sequence>
<evidence type="ECO:0000256" key="9">
    <source>
        <dbReference type="ARBA" id="ARBA00022840"/>
    </source>
</evidence>
<dbReference type="PANTHER" id="PTHR43527:SF1">
    <property type="entry name" value="L-THREONINE KINASE"/>
    <property type="match status" value="1"/>
</dbReference>
<dbReference type="Pfam" id="PF00288">
    <property type="entry name" value="GHMP_kinases_N"/>
    <property type="match status" value="1"/>
</dbReference>
<evidence type="ECO:0000256" key="13">
    <source>
        <dbReference type="ARBA" id="ARBA00070206"/>
    </source>
</evidence>
<protein>
    <recommendedName>
        <fullName evidence="13">L-threonine kinase</fullName>
        <ecNumber evidence="12">2.7.1.177</ecNumber>
    </recommendedName>
</protein>
<dbReference type="EMBL" id="UAVL01000002">
    <property type="protein sequence ID" value="SQA62191.1"/>
    <property type="molecule type" value="Genomic_DNA"/>
</dbReference>
<keyword evidence="6" id="KW-0808">Transferase</keyword>
<evidence type="ECO:0000256" key="8">
    <source>
        <dbReference type="ARBA" id="ARBA00022777"/>
    </source>
</evidence>
<evidence type="ECO:0000256" key="10">
    <source>
        <dbReference type="ARBA" id="ARBA00051168"/>
    </source>
</evidence>
<dbReference type="InterPro" id="IPR020568">
    <property type="entry name" value="Ribosomal_Su5_D2-typ_SF"/>
</dbReference>
<evidence type="ECO:0000313" key="15">
    <source>
        <dbReference type="EMBL" id="SQA62191.1"/>
    </source>
</evidence>
<dbReference type="Gene3D" id="3.30.230.10">
    <property type="match status" value="1"/>
</dbReference>
<dbReference type="GO" id="GO:0009236">
    <property type="term" value="P:cobalamin biosynthetic process"/>
    <property type="evidence" value="ECO:0007669"/>
    <property type="project" value="UniProtKB-KW"/>
</dbReference>
<keyword evidence="7" id="KW-0547">Nucleotide-binding</keyword>
<keyword evidence="8 15" id="KW-0418">Kinase</keyword>
<dbReference type="InterPro" id="IPR006204">
    <property type="entry name" value="GHMP_kinase_N_dom"/>
</dbReference>
<evidence type="ECO:0000256" key="6">
    <source>
        <dbReference type="ARBA" id="ARBA00022679"/>
    </source>
</evidence>
<evidence type="ECO:0000256" key="3">
    <source>
        <dbReference type="ARBA" id="ARBA00004953"/>
    </source>
</evidence>
<proteinExistence type="inferred from homology"/>
<dbReference type="GO" id="GO:0016301">
    <property type="term" value="F:kinase activity"/>
    <property type="evidence" value="ECO:0007669"/>
    <property type="project" value="UniProtKB-KW"/>
</dbReference>
<comment type="catalytic activity">
    <reaction evidence="10">
        <text>L-threonine + ATP = O-phospho-L-threonine + ADP + H(+)</text>
        <dbReference type="Rhea" id="RHEA:33707"/>
        <dbReference type="ChEBI" id="CHEBI:15378"/>
        <dbReference type="ChEBI" id="CHEBI:30616"/>
        <dbReference type="ChEBI" id="CHEBI:57926"/>
        <dbReference type="ChEBI" id="CHEBI:58675"/>
        <dbReference type="ChEBI" id="CHEBI:456216"/>
        <dbReference type="EC" id="2.7.1.177"/>
    </reaction>
</comment>
<keyword evidence="9" id="KW-0067">ATP-binding</keyword>
<keyword evidence="5" id="KW-0169">Cobalamin biosynthesis</keyword>
<evidence type="ECO:0000256" key="7">
    <source>
        <dbReference type="ARBA" id="ARBA00022741"/>
    </source>
</evidence>
<dbReference type="GO" id="GO:0005737">
    <property type="term" value="C:cytoplasm"/>
    <property type="evidence" value="ECO:0007669"/>
    <property type="project" value="UniProtKB-SubCell"/>
</dbReference>
<comment type="similarity">
    <text evidence="11">Belongs to the GHMP kinase family. PduX subfamily.</text>
</comment>
<dbReference type="InterPro" id="IPR012363">
    <property type="entry name" value="PduX"/>
</dbReference>
<evidence type="ECO:0000259" key="14">
    <source>
        <dbReference type="Pfam" id="PF00288"/>
    </source>
</evidence>
<reference evidence="15 16" key="1">
    <citation type="submission" date="2018-06" db="EMBL/GenBank/DDBJ databases">
        <authorList>
            <consortium name="Pathogen Informatics"/>
            <person name="Doyle S."/>
        </authorList>
    </citation>
    <scope>NUCLEOTIDE SEQUENCE [LARGE SCALE GENOMIC DNA]</scope>
    <source>
        <strain evidence="15 16">NCTC11967</strain>
    </source>
</reference>
<evidence type="ECO:0000256" key="11">
    <source>
        <dbReference type="ARBA" id="ARBA00060823"/>
    </source>
</evidence>
<dbReference type="FunFam" id="3.30.230.10:FF:000067">
    <property type="entry name" value="Serine/threonine protein kinase"/>
    <property type="match status" value="1"/>
</dbReference>
<comment type="pathway">
    <text evidence="3">Cofactor biosynthesis; adenosylcobalamin biosynthesis.</text>
</comment>
<evidence type="ECO:0000256" key="1">
    <source>
        <dbReference type="ARBA" id="ARBA00004496"/>
    </source>
</evidence>
<evidence type="ECO:0000256" key="5">
    <source>
        <dbReference type="ARBA" id="ARBA00022573"/>
    </source>
</evidence>
<comment type="subcellular location">
    <subcellularLocation>
        <location evidence="1">Cytoplasm</location>
    </subcellularLocation>
</comment>
<comment type="caution">
    <text evidence="15">The sequence shown here is derived from an EMBL/GenBank/DDBJ whole genome shotgun (WGS) entry which is preliminary data.</text>
</comment>
<evidence type="ECO:0000256" key="4">
    <source>
        <dbReference type="ARBA" id="ARBA00022490"/>
    </source>
</evidence>
<dbReference type="GO" id="GO:0005524">
    <property type="term" value="F:ATP binding"/>
    <property type="evidence" value="ECO:0007669"/>
    <property type="project" value="UniProtKB-KW"/>
</dbReference>
<dbReference type="RefSeq" id="WP_038254286.1">
    <property type="nucleotide sequence ID" value="NZ_JBPDIY010000001.1"/>
</dbReference>
<evidence type="ECO:0000256" key="12">
    <source>
        <dbReference type="ARBA" id="ARBA00066750"/>
    </source>
</evidence>
<keyword evidence="4" id="KW-0963">Cytoplasm</keyword>
<gene>
    <name evidence="15" type="ORF">NCTC11967_01159</name>
</gene>
<dbReference type="InterPro" id="IPR014721">
    <property type="entry name" value="Ribsml_uS5_D2-typ_fold_subgr"/>
</dbReference>
<comment type="pathway">
    <text evidence="2">Polyol metabolism; 1,2-propanediol degradation.</text>
</comment>
<organism evidence="15 16">
    <name type="scientific">Yokenella regensburgei</name>
    <dbReference type="NCBI Taxonomy" id="158877"/>
    <lineage>
        <taxon>Bacteria</taxon>
        <taxon>Pseudomonadati</taxon>
        <taxon>Pseudomonadota</taxon>
        <taxon>Gammaproteobacteria</taxon>
        <taxon>Enterobacterales</taxon>
        <taxon>Enterobacteriaceae</taxon>
        <taxon>Yokenella</taxon>
    </lineage>
</organism>
<dbReference type="PIRSF" id="PIRSF033887">
    <property type="entry name" value="PduX"/>
    <property type="match status" value="1"/>
</dbReference>
<accession>A0AB38FTX6</accession>
<feature type="domain" description="GHMP kinase N-terminal" evidence="14">
    <location>
        <begin position="64"/>
        <end position="120"/>
    </location>
</feature>
<dbReference type="AlphaFoldDB" id="A0AB38FTX6"/>
<dbReference type="SUPFAM" id="SSF54211">
    <property type="entry name" value="Ribosomal protein S5 domain 2-like"/>
    <property type="match status" value="1"/>
</dbReference>
<evidence type="ECO:0000313" key="16">
    <source>
        <dbReference type="Proteomes" id="UP000251313"/>
    </source>
</evidence>
<dbReference type="Proteomes" id="UP000251313">
    <property type="component" value="Unassembled WGS sequence"/>
</dbReference>